<name>X1GU43_9ZZZZ</name>
<reference evidence="3" key="1">
    <citation type="journal article" date="2014" name="Front. Microbiol.">
        <title>High frequency of phylogenetically diverse reductive dehalogenase-homologous genes in deep subseafloor sedimentary metagenomes.</title>
        <authorList>
            <person name="Kawai M."/>
            <person name="Futagami T."/>
            <person name="Toyoda A."/>
            <person name="Takaki Y."/>
            <person name="Nishi S."/>
            <person name="Hori S."/>
            <person name="Arai W."/>
            <person name="Tsubouchi T."/>
            <person name="Morono Y."/>
            <person name="Uchiyama I."/>
            <person name="Ito T."/>
            <person name="Fujiyama A."/>
            <person name="Inagaki F."/>
            <person name="Takami H."/>
        </authorList>
    </citation>
    <scope>NUCLEOTIDE SEQUENCE</scope>
    <source>
        <strain evidence="3">Expedition CK06-06</strain>
    </source>
</reference>
<dbReference type="InterPro" id="IPR055398">
    <property type="entry name" value="Rossmann-like_BshC"/>
</dbReference>
<evidence type="ECO:0000313" key="3">
    <source>
        <dbReference type="EMBL" id="GAH61436.1"/>
    </source>
</evidence>
<comment type="caution">
    <text evidence="3">The sequence shown here is derived from an EMBL/GenBank/DDBJ whole genome shotgun (WGS) entry which is preliminary data.</text>
</comment>
<dbReference type="AlphaFoldDB" id="X1GU43"/>
<protein>
    <recommendedName>
        <fullName evidence="4">Bacillithiol biosynthesis BshC</fullName>
    </recommendedName>
</protein>
<feature type="domain" description="Bacillithiol biosynthesis BshC C-terminal coiled-coil" evidence="2">
    <location>
        <begin position="74"/>
        <end position="227"/>
    </location>
</feature>
<evidence type="ECO:0000259" key="2">
    <source>
        <dbReference type="Pfam" id="PF24850"/>
    </source>
</evidence>
<sequence>GENIYSSEEMLDWLEKNPSAFSANVVTRPLIQDWILPTYAYMAGPSEIAYFAQLKRIYEEFEIEMPLIWPRFGATIVENKILKVLNKYHFEILDLRFPELLTKELARKKMDSLFGSARSKILETFSPVEEAAVKIDRGLRDSSQASLRKALRAMDILEDKVARKSKRQNIIMQSQINKAAHNIFPLQDLQERKINVLEYLIKFGQDFLRVVHGDFSKADYGEHKVISFQS</sequence>
<dbReference type="Pfam" id="PF24850">
    <property type="entry name" value="CC_BshC"/>
    <property type="match status" value="1"/>
</dbReference>
<dbReference type="EMBL" id="BARU01020273">
    <property type="protein sequence ID" value="GAH61436.1"/>
    <property type="molecule type" value="Genomic_DNA"/>
</dbReference>
<organism evidence="3">
    <name type="scientific">marine sediment metagenome</name>
    <dbReference type="NCBI Taxonomy" id="412755"/>
    <lineage>
        <taxon>unclassified sequences</taxon>
        <taxon>metagenomes</taxon>
        <taxon>ecological metagenomes</taxon>
    </lineage>
</organism>
<proteinExistence type="predicted"/>
<feature type="domain" description="Bacillithiol biosynthesis BshC N-terminal Rossmann-like" evidence="1">
    <location>
        <begin position="4"/>
        <end position="71"/>
    </location>
</feature>
<evidence type="ECO:0008006" key="4">
    <source>
        <dbReference type="Google" id="ProtNLM"/>
    </source>
</evidence>
<dbReference type="InterPro" id="IPR055399">
    <property type="entry name" value="CC_BshC"/>
</dbReference>
<dbReference type="Pfam" id="PF10079">
    <property type="entry name" value="Rossmann-like_BshC"/>
    <property type="match status" value="1"/>
</dbReference>
<accession>X1GU43</accession>
<gene>
    <name evidence="3" type="ORF">S03H2_33320</name>
</gene>
<evidence type="ECO:0000259" key="1">
    <source>
        <dbReference type="Pfam" id="PF10079"/>
    </source>
</evidence>
<feature type="non-terminal residue" evidence="3">
    <location>
        <position position="1"/>
    </location>
</feature>